<comment type="caution">
    <text evidence="3">The sequence shown here is derived from an EMBL/GenBank/DDBJ whole genome shotgun (WGS) entry which is preliminary data.</text>
</comment>
<protein>
    <submittedName>
        <fullName evidence="3">Uncharacterized protein</fullName>
    </submittedName>
</protein>
<dbReference type="SUPFAM" id="SSF58113">
    <property type="entry name" value="Apolipoprotein A-I"/>
    <property type="match status" value="1"/>
</dbReference>
<dbReference type="RefSeq" id="WP_159764986.1">
    <property type="nucleotide sequence ID" value="NZ_WUUT01000006.1"/>
</dbReference>
<organism evidence="3 4">
    <name type="scientific">Halovenus carboxidivorans</name>
    <dbReference type="NCBI Taxonomy" id="2692199"/>
    <lineage>
        <taxon>Archaea</taxon>
        <taxon>Methanobacteriati</taxon>
        <taxon>Methanobacteriota</taxon>
        <taxon>Stenosarchaea group</taxon>
        <taxon>Halobacteria</taxon>
        <taxon>Halobacteriales</taxon>
        <taxon>Haloarculaceae</taxon>
        <taxon>Halovenus</taxon>
    </lineage>
</organism>
<proteinExistence type="predicted"/>
<evidence type="ECO:0000313" key="3">
    <source>
        <dbReference type="EMBL" id="MXR52854.1"/>
    </source>
</evidence>
<dbReference type="Gene3D" id="1.20.5.1230">
    <property type="entry name" value="Apolipoprotein A-I"/>
    <property type="match status" value="1"/>
</dbReference>
<name>A0A6B0T441_9EURY</name>
<sequence length="192" mass="21562">MSDTPLGAFFRLQRETIRQTEAIAEEILRAPAEVGDLFAEGVGTQRDLQEQALELSRQSIHRSLDAVESLNDGEEIESLRDSVDETFDTLQDQQDEAVESFEQRYEPLSEELIEQLGEQADLLIELNERVEDQLNELAEELPAESVPEELVEELESQLDAITEQFEAARPDDGAPEPTEIEVDSAEETDADS</sequence>
<accession>A0A6B0T441</accession>
<feature type="region of interest" description="Disordered" evidence="2">
    <location>
        <begin position="167"/>
        <end position="192"/>
    </location>
</feature>
<feature type="compositionally biased region" description="Acidic residues" evidence="2">
    <location>
        <begin position="178"/>
        <end position="192"/>
    </location>
</feature>
<reference evidence="3 4" key="1">
    <citation type="submission" date="2019-12" db="EMBL/GenBank/DDBJ databases">
        <title>Isolation and characterization of three novel carbon monoxide-oxidizing members of Halobacteria from salione crusts and soils.</title>
        <authorList>
            <person name="Myers M.R."/>
            <person name="King G.M."/>
        </authorList>
    </citation>
    <scope>NUCLEOTIDE SEQUENCE [LARGE SCALE GENOMIC DNA]</scope>
    <source>
        <strain evidence="3 4">WSH3</strain>
    </source>
</reference>
<evidence type="ECO:0000313" key="4">
    <source>
        <dbReference type="Proteomes" id="UP000466535"/>
    </source>
</evidence>
<gene>
    <name evidence="3" type="ORF">GRX03_14720</name>
</gene>
<dbReference type="EMBL" id="WUUT01000006">
    <property type="protein sequence ID" value="MXR52854.1"/>
    <property type="molecule type" value="Genomic_DNA"/>
</dbReference>
<keyword evidence="1" id="KW-0175">Coiled coil</keyword>
<dbReference type="OrthoDB" id="178099at2157"/>
<keyword evidence="4" id="KW-1185">Reference proteome</keyword>
<feature type="coiled-coil region" evidence="1">
    <location>
        <begin position="76"/>
        <end position="140"/>
    </location>
</feature>
<dbReference type="AlphaFoldDB" id="A0A6B0T441"/>
<evidence type="ECO:0000256" key="2">
    <source>
        <dbReference type="SAM" id="MobiDB-lite"/>
    </source>
</evidence>
<dbReference type="Proteomes" id="UP000466535">
    <property type="component" value="Unassembled WGS sequence"/>
</dbReference>
<evidence type="ECO:0000256" key="1">
    <source>
        <dbReference type="SAM" id="Coils"/>
    </source>
</evidence>